<protein>
    <submittedName>
        <fullName evidence="1">Uncharacterized protein</fullName>
    </submittedName>
</protein>
<dbReference type="AlphaFoldDB" id="A0A2P2NAS3"/>
<sequence>MVLWWRCFGGNGRACMAKKNIEIKRKTRRRKWHGFSCLAMTLYDE</sequence>
<organism evidence="1">
    <name type="scientific">Rhizophora mucronata</name>
    <name type="common">Asiatic mangrove</name>
    <dbReference type="NCBI Taxonomy" id="61149"/>
    <lineage>
        <taxon>Eukaryota</taxon>
        <taxon>Viridiplantae</taxon>
        <taxon>Streptophyta</taxon>
        <taxon>Embryophyta</taxon>
        <taxon>Tracheophyta</taxon>
        <taxon>Spermatophyta</taxon>
        <taxon>Magnoliopsida</taxon>
        <taxon>eudicotyledons</taxon>
        <taxon>Gunneridae</taxon>
        <taxon>Pentapetalae</taxon>
        <taxon>rosids</taxon>
        <taxon>fabids</taxon>
        <taxon>Malpighiales</taxon>
        <taxon>Rhizophoraceae</taxon>
        <taxon>Rhizophora</taxon>
    </lineage>
</organism>
<name>A0A2P2NAS3_RHIMU</name>
<proteinExistence type="predicted"/>
<reference evidence="1" key="1">
    <citation type="submission" date="2018-02" db="EMBL/GenBank/DDBJ databases">
        <title>Rhizophora mucronata_Transcriptome.</title>
        <authorList>
            <person name="Meera S.P."/>
            <person name="Sreeshan A."/>
            <person name="Augustine A."/>
        </authorList>
    </citation>
    <scope>NUCLEOTIDE SEQUENCE</scope>
    <source>
        <tissue evidence="1">Leaf</tissue>
    </source>
</reference>
<evidence type="ECO:0000313" key="1">
    <source>
        <dbReference type="EMBL" id="MBX39576.1"/>
    </source>
</evidence>
<dbReference type="EMBL" id="GGEC01059092">
    <property type="protein sequence ID" value="MBX39576.1"/>
    <property type="molecule type" value="Transcribed_RNA"/>
</dbReference>
<accession>A0A2P2NAS3</accession>